<evidence type="ECO:0000313" key="1">
    <source>
        <dbReference type="EMBL" id="VDK68061.1"/>
    </source>
</evidence>
<gene>
    <name evidence="1" type="ORF">NLS_LOCUS308</name>
</gene>
<accession>A0A3P6TV46</accession>
<dbReference type="EMBL" id="UYRX01000007">
    <property type="protein sequence ID" value="VDK68061.1"/>
    <property type="molecule type" value="Genomic_DNA"/>
</dbReference>
<evidence type="ECO:0000313" key="2">
    <source>
        <dbReference type="Proteomes" id="UP000277928"/>
    </source>
</evidence>
<sequence length="70" mass="7759">MHMLSIANEHKREGSCKDICSIRQTASQKKIQRSISSLMKSSVICTNVPGYAAVRSTPLGRTPREVYGLH</sequence>
<keyword evidence="2" id="KW-1185">Reference proteome</keyword>
<name>A0A3P6TV46_LITSI</name>
<proteinExistence type="predicted"/>
<protein>
    <submittedName>
        <fullName evidence="1">Uncharacterized protein</fullName>
    </submittedName>
</protein>
<dbReference type="Proteomes" id="UP000277928">
    <property type="component" value="Unassembled WGS sequence"/>
</dbReference>
<reference evidence="1 2" key="1">
    <citation type="submission" date="2018-08" db="EMBL/GenBank/DDBJ databases">
        <authorList>
            <person name="Laetsch R D."/>
            <person name="Stevens L."/>
            <person name="Kumar S."/>
            <person name="Blaxter L. M."/>
        </authorList>
    </citation>
    <scope>NUCLEOTIDE SEQUENCE [LARGE SCALE GENOMIC DNA]</scope>
</reference>
<dbReference type="AlphaFoldDB" id="A0A3P6TV46"/>
<organism evidence="1 2">
    <name type="scientific">Litomosoides sigmodontis</name>
    <name type="common">Filarial nematode worm</name>
    <dbReference type="NCBI Taxonomy" id="42156"/>
    <lineage>
        <taxon>Eukaryota</taxon>
        <taxon>Metazoa</taxon>
        <taxon>Ecdysozoa</taxon>
        <taxon>Nematoda</taxon>
        <taxon>Chromadorea</taxon>
        <taxon>Rhabditida</taxon>
        <taxon>Spirurina</taxon>
        <taxon>Spiruromorpha</taxon>
        <taxon>Filarioidea</taxon>
        <taxon>Onchocercidae</taxon>
        <taxon>Litomosoides</taxon>
    </lineage>
</organism>